<keyword evidence="2" id="KW-1185">Reference proteome</keyword>
<evidence type="ECO:0000313" key="2">
    <source>
        <dbReference type="Proteomes" id="UP000002384"/>
    </source>
</evidence>
<dbReference type="Pfam" id="PF14271">
    <property type="entry name" value="DUF4359"/>
    <property type="match status" value="1"/>
</dbReference>
<gene>
    <name evidence="1" type="ordered locus">PCC7424_3585</name>
</gene>
<dbReference type="STRING" id="65393.PCC7424_3585"/>
<organism evidence="1 2">
    <name type="scientific">Gloeothece citriformis (strain PCC 7424)</name>
    <name type="common">Cyanothece sp. (strain PCC 7424)</name>
    <dbReference type="NCBI Taxonomy" id="65393"/>
    <lineage>
        <taxon>Bacteria</taxon>
        <taxon>Bacillati</taxon>
        <taxon>Cyanobacteriota</taxon>
        <taxon>Cyanophyceae</taxon>
        <taxon>Oscillatoriophycideae</taxon>
        <taxon>Chroococcales</taxon>
        <taxon>Aphanothecaceae</taxon>
        <taxon>Gloeothece</taxon>
        <taxon>Gloeothece citriformis</taxon>
    </lineage>
</organism>
<evidence type="ECO:0000313" key="1">
    <source>
        <dbReference type="EMBL" id="ACK71973.1"/>
    </source>
</evidence>
<dbReference type="RefSeq" id="WP_015955566.1">
    <property type="nucleotide sequence ID" value="NC_011729.1"/>
</dbReference>
<dbReference type="OrthoDB" id="573423at2"/>
<dbReference type="InterPro" id="IPR025578">
    <property type="entry name" value="DUF4359"/>
</dbReference>
<sequence length="126" mass="14016">MKIIRLLGVFTGVTLAMMGGVMAMSNPGQNDYESYATEQLAGHLKQSVCTQISGEMKAVLRSGCKTLVDTGRPQMKSIIAQTTRRQNFVLFSIYQTDLAFSSPIPSYQFGTIGVMQKFYTYESDEY</sequence>
<protein>
    <recommendedName>
        <fullName evidence="3">DUF4359 domain-containing protein</fullName>
    </recommendedName>
</protein>
<name>B7KGP6_GLOC7</name>
<accession>B7KGP6</accession>
<dbReference type="KEGG" id="cyc:PCC7424_3585"/>
<dbReference type="HOGENOM" id="CLU_153663_1_0_3"/>
<reference evidence="2" key="1">
    <citation type="journal article" date="2011" name="MBio">
        <title>Novel metabolic attributes of the genus Cyanothece, comprising a group of unicellular nitrogen-fixing Cyanobacteria.</title>
        <authorList>
            <person name="Bandyopadhyay A."/>
            <person name="Elvitigala T."/>
            <person name="Welsh E."/>
            <person name="Stockel J."/>
            <person name="Liberton M."/>
            <person name="Min H."/>
            <person name="Sherman L.A."/>
            <person name="Pakrasi H.B."/>
        </authorList>
    </citation>
    <scope>NUCLEOTIDE SEQUENCE [LARGE SCALE GENOMIC DNA]</scope>
    <source>
        <strain evidence="2">PCC 7424</strain>
    </source>
</reference>
<evidence type="ECO:0008006" key="3">
    <source>
        <dbReference type="Google" id="ProtNLM"/>
    </source>
</evidence>
<dbReference type="Proteomes" id="UP000002384">
    <property type="component" value="Chromosome"/>
</dbReference>
<dbReference type="eggNOG" id="ENOG5032S45">
    <property type="taxonomic scope" value="Bacteria"/>
</dbReference>
<dbReference type="AlphaFoldDB" id="B7KGP6"/>
<proteinExistence type="predicted"/>
<dbReference type="EMBL" id="CP001291">
    <property type="protein sequence ID" value="ACK71973.1"/>
    <property type="molecule type" value="Genomic_DNA"/>
</dbReference>